<evidence type="ECO:0000313" key="3">
    <source>
        <dbReference type="Proteomes" id="UP001054252"/>
    </source>
</evidence>
<sequence length="60" mass="7083">MEGKIARLERKGLSQRGKSRGKKRTNIGEGRDCQQWRMEREGEERRRKEEGGEPQKGEIR</sequence>
<gene>
    <name evidence="2" type="ORF">SLEP1_g37100</name>
</gene>
<dbReference type="AlphaFoldDB" id="A0AAV5KUA8"/>
<dbReference type="EMBL" id="BPVZ01000078">
    <property type="protein sequence ID" value="GKV27998.1"/>
    <property type="molecule type" value="Genomic_DNA"/>
</dbReference>
<evidence type="ECO:0000313" key="2">
    <source>
        <dbReference type="EMBL" id="GKV27998.1"/>
    </source>
</evidence>
<name>A0AAV5KUA8_9ROSI</name>
<comment type="caution">
    <text evidence="2">The sequence shown here is derived from an EMBL/GenBank/DDBJ whole genome shotgun (WGS) entry which is preliminary data.</text>
</comment>
<protein>
    <submittedName>
        <fullName evidence="2">Uncharacterized protein</fullName>
    </submittedName>
</protein>
<accession>A0AAV5KUA8</accession>
<organism evidence="2 3">
    <name type="scientific">Rubroshorea leprosula</name>
    <dbReference type="NCBI Taxonomy" id="152421"/>
    <lineage>
        <taxon>Eukaryota</taxon>
        <taxon>Viridiplantae</taxon>
        <taxon>Streptophyta</taxon>
        <taxon>Embryophyta</taxon>
        <taxon>Tracheophyta</taxon>
        <taxon>Spermatophyta</taxon>
        <taxon>Magnoliopsida</taxon>
        <taxon>eudicotyledons</taxon>
        <taxon>Gunneridae</taxon>
        <taxon>Pentapetalae</taxon>
        <taxon>rosids</taxon>
        <taxon>malvids</taxon>
        <taxon>Malvales</taxon>
        <taxon>Dipterocarpaceae</taxon>
        <taxon>Rubroshorea</taxon>
    </lineage>
</organism>
<evidence type="ECO:0000256" key="1">
    <source>
        <dbReference type="SAM" id="MobiDB-lite"/>
    </source>
</evidence>
<dbReference type="Proteomes" id="UP001054252">
    <property type="component" value="Unassembled WGS sequence"/>
</dbReference>
<feature type="compositionally biased region" description="Basic and acidic residues" evidence="1">
    <location>
        <begin position="29"/>
        <end position="60"/>
    </location>
</feature>
<feature type="compositionally biased region" description="Basic and acidic residues" evidence="1">
    <location>
        <begin position="1"/>
        <end position="12"/>
    </location>
</feature>
<keyword evidence="3" id="KW-1185">Reference proteome</keyword>
<reference evidence="2 3" key="1">
    <citation type="journal article" date="2021" name="Commun. Biol.">
        <title>The genome of Shorea leprosula (Dipterocarpaceae) highlights the ecological relevance of drought in aseasonal tropical rainforests.</title>
        <authorList>
            <person name="Ng K.K.S."/>
            <person name="Kobayashi M.J."/>
            <person name="Fawcett J.A."/>
            <person name="Hatakeyama M."/>
            <person name="Paape T."/>
            <person name="Ng C.H."/>
            <person name="Ang C.C."/>
            <person name="Tnah L.H."/>
            <person name="Lee C.T."/>
            <person name="Nishiyama T."/>
            <person name="Sese J."/>
            <person name="O'Brien M.J."/>
            <person name="Copetti D."/>
            <person name="Mohd Noor M.I."/>
            <person name="Ong R.C."/>
            <person name="Putra M."/>
            <person name="Sireger I.Z."/>
            <person name="Indrioko S."/>
            <person name="Kosugi Y."/>
            <person name="Izuno A."/>
            <person name="Isagi Y."/>
            <person name="Lee S.L."/>
            <person name="Shimizu K.K."/>
        </authorList>
    </citation>
    <scope>NUCLEOTIDE SEQUENCE [LARGE SCALE GENOMIC DNA]</scope>
    <source>
        <strain evidence="2">214</strain>
    </source>
</reference>
<proteinExistence type="predicted"/>
<feature type="region of interest" description="Disordered" evidence="1">
    <location>
        <begin position="1"/>
        <end position="60"/>
    </location>
</feature>